<dbReference type="PANTHER" id="PTHR21621:SF4">
    <property type="entry name" value="GLUTATHIONE SYNTHETASE"/>
    <property type="match status" value="1"/>
</dbReference>
<dbReference type="SUPFAM" id="SSF52440">
    <property type="entry name" value="PreATP-grasp domain"/>
    <property type="match status" value="1"/>
</dbReference>
<dbReference type="RefSeq" id="WP_043750995.1">
    <property type="nucleotide sequence ID" value="NZ_AONC01000016.1"/>
</dbReference>
<evidence type="ECO:0000256" key="1">
    <source>
        <dbReference type="ARBA" id="ARBA00001936"/>
    </source>
</evidence>
<dbReference type="Gene3D" id="3.40.50.20">
    <property type="match status" value="1"/>
</dbReference>
<keyword evidence="8" id="KW-0460">Magnesium</keyword>
<dbReference type="Gene3D" id="3.30.1490.20">
    <property type="entry name" value="ATP-grasp fold, A domain"/>
    <property type="match status" value="1"/>
</dbReference>
<name>W9V8U5_9GAMM</name>
<evidence type="ECO:0000256" key="5">
    <source>
        <dbReference type="ARBA" id="ARBA00022723"/>
    </source>
</evidence>
<evidence type="ECO:0000256" key="7">
    <source>
        <dbReference type="ARBA" id="ARBA00022840"/>
    </source>
</evidence>
<sequence length="329" mass="36611">MSREIVFLMDPIGSINIKKDSTFAMMLAAQRRGWHLWYAELADVSMLEGRTLARLRPVEVADDPSGWFRFGAESFRPLGELDAVLMRKDPPFDMEYVYATYLLEQAQRDGCLVVNDPRSLRDANEKAFAATFPHCTPPTLIGRRAQDIRDFQRRHGDVVLKPLDGMGGASVFRVRDGDPNLSVIIETLTDHGRRYCMVQRFLPAITDGDKRILLIDGDPVPYCLARIPAPGESRGNLAAGASSEARPLTERDRWIAAQVGPELRSRGILFAGLDVIGEHLTEINVTSPTCIREIDAAYGVDIAGDLMDCIEGHLDARRSETSPAERTSR</sequence>
<dbReference type="PATRIC" id="fig|1249627.3.peg.1226"/>
<dbReference type="InterPro" id="IPR004215">
    <property type="entry name" value="GSHS_N"/>
</dbReference>
<evidence type="ECO:0000313" key="13">
    <source>
        <dbReference type="Proteomes" id="UP000019460"/>
    </source>
</evidence>
<dbReference type="AlphaFoldDB" id="W9V8U5"/>
<keyword evidence="7 10" id="KW-0067">ATP-binding</keyword>
<comment type="catalytic activity">
    <reaction evidence="10">
        <text>gamma-L-glutamyl-L-cysteine + glycine + ATP = glutathione + ADP + phosphate + H(+)</text>
        <dbReference type="Rhea" id="RHEA:13557"/>
        <dbReference type="ChEBI" id="CHEBI:15378"/>
        <dbReference type="ChEBI" id="CHEBI:30616"/>
        <dbReference type="ChEBI" id="CHEBI:43474"/>
        <dbReference type="ChEBI" id="CHEBI:57305"/>
        <dbReference type="ChEBI" id="CHEBI:57925"/>
        <dbReference type="ChEBI" id="CHEBI:58173"/>
        <dbReference type="ChEBI" id="CHEBI:456216"/>
        <dbReference type="EC" id="6.3.2.3"/>
    </reaction>
</comment>
<dbReference type="InterPro" id="IPR006284">
    <property type="entry name" value="Glut_synth_pro"/>
</dbReference>
<evidence type="ECO:0000256" key="2">
    <source>
        <dbReference type="ARBA" id="ARBA00001946"/>
    </source>
</evidence>
<keyword evidence="6 10" id="KW-0547">Nucleotide-binding</keyword>
<keyword evidence="4 10" id="KW-0317">Glutathione biosynthesis</keyword>
<evidence type="ECO:0000256" key="3">
    <source>
        <dbReference type="ARBA" id="ARBA00022598"/>
    </source>
</evidence>
<dbReference type="GO" id="GO:0046872">
    <property type="term" value="F:metal ion binding"/>
    <property type="evidence" value="ECO:0007669"/>
    <property type="project" value="UniProtKB-KW"/>
</dbReference>
<evidence type="ECO:0000313" key="12">
    <source>
        <dbReference type="EMBL" id="EXJ16028.1"/>
    </source>
</evidence>
<comment type="similarity">
    <text evidence="10">Belongs to the prokaryotic GSH synthase family.</text>
</comment>
<dbReference type="Gene3D" id="3.30.470.20">
    <property type="entry name" value="ATP-grasp fold, B domain"/>
    <property type="match status" value="1"/>
</dbReference>
<dbReference type="GO" id="GO:0004363">
    <property type="term" value="F:glutathione synthase activity"/>
    <property type="evidence" value="ECO:0007669"/>
    <property type="project" value="UniProtKB-UniRule"/>
</dbReference>
<proteinExistence type="inferred from homology"/>
<comment type="pathway">
    <text evidence="10">Sulfur metabolism; glutathione biosynthesis; glutathione from L-cysteine and L-glutamate: step 2/2.</text>
</comment>
<dbReference type="NCBIfam" id="NF003573">
    <property type="entry name" value="PRK05246.1"/>
    <property type="match status" value="1"/>
</dbReference>
<dbReference type="PANTHER" id="PTHR21621">
    <property type="entry name" value="RIBOSOMAL PROTEIN S6 MODIFICATION PROTEIN"/>
    <property type="match status" value="1"/>
</dbReference>
<organism evidence="12 13">
    <name type="scientific">Imhoffiella purpurea</name>
    <dbReference type="NCBI Taxonomy" id="1249627"/>
    <lineage>
        <taxon>Bacteria</taxon>
        <taxon>Pseudomonadati</taxon>
        <taxon>Pseudomonadota</taxon>
        <taxon>Gammaproteobacteria</taxon>
        <taxon>Chromatiales</taxon>
        <taxon>Chromatiaceae</taxon>
        <taxon>Imhoffiella</taxon>
    </lineage>
</organism>
<dbReference type="Pfam" id="PF02955">
    <property type="entry name" value="GSH-S_ATP"/>
    <property type="match status" value="1"/>
</dbReference>
<accession>W9V8U5</accession>
<dbReference type="InterPro" id="IPR016185">
    <property type="entry name" value="PreATP-grasp_dom_sf"/>
</dbReference>
<keyword evidence="13" id="KW-1185">Reference proteome</keyword>
<dbReference type="Proteomes" id="UP000019460">
    <property type="component" value="Unassembled WGS sequence"/>
</dbReference>
<comment type="cofactor">
    <cofactor evidence="2">
        <name>Mg(2+)</name>
        <dbReference type="ChEBI" id="CHEBI:18420"/>
    </cofactor>
</comment>
<dbReference type="FunFam" id="3.30.1490.20:FF:000009">
    <property type="entry name" value="Glutathione synthetase"/>
    <property type="match status" value="1"/>
</dbReference>
<evidence type="ECO:0000256" key="8">
    <source>
        <dbReference type="ARBA" id="ARBA00022842"/>
    </source>
</evidence>
<dbReference type="FunFam" id="3.40.50.20:FF:000009">
    <property type="entry name" value="Glutathione synthetase"/>
    <property type="match status" value="1"/>
</dbReference>
<comment type="cofactor">
    <cofactor evidence="1">
        <name>Mn(2+)</name>
        <dbReference type="ChEBI" id="CHEBI:29035"/>
    </cofactor>
</comment>
<dbReference type="InterPro" id="IPR011761">
    <property type="entry name" value="ATP-grasp"/>
</dbReference>
<keyword evidence="9" id="KW-0464">Manganese</keyword>
<dbReference type="EMBL" id="AONC01000016">
    <property type="protein sequence ID" value="EXJ16028.1"/>
    <property type="molecule type" value="Genomic_DNA"/>
</dbReference>
<comment type="caution">
    <text evidence="12">The sequence shown here is derived from an EMBL/GenBank/DDBJ whole genome shotgun (WGS) entry which is preliminary data.</text>
</comment>
<reference evidence="12 13" key="1">
    <citation type="submission" date="2012-11" db="EMBL/GenBank/DDBJ databases">
        <title>Genome assembly of Thiorhodococcus sp. AK35.</title>
        <authorList>
            <person name="Nupur N."/>
            <person name="Khatri I."/>
            <person name="Subramanian S."/>
            <person name="Pinnaka A."/>
        </authorList>
    </citation>
    <scope>NUCLEOTIDE SEQUENCE [LARGE SCALE GENOMIC DNA]</scope>
    <source>
        <strain evidence="12 13">AK35</strain>
    </source>
</reference>
<dbReference type="UniPathway" id="UPA00142">
    <property type="reaction ID" value="UER00210"/>
</dbReference>
<dbReference type="STRING" id="1249627.D779_0652"/>
<evidence type="ECO:0000256" key="4">
    <source>
        <dbReference type="ARBA" id="ARBA00022684"/>
    </source>
</evidence>
<keyword evidence="5" id="KW-0479">Metal-binding</keyword>
<evidence type="ECO:0000256" key="9">
    <source>
        <dbReference type="ARBA" id="ARBA00023211"/>
    </source>
</evidence>
<dbReference type="OrthoDB" id="9785415at2"/>
<dbReference type="eggNOG" id="COG0189">
    <property type="taxonomic scope" value="Bacteria"/>
</dbReference>
<keyword evidence="3 10" id="KW-0436">Ligase</keyword>
<feature type="domain" description="ATP-grasp" evidence="11">
    <location>
        <begin position="126"/>
        <end position="311"/>
    </location>
</feature>
<dbReference type="GO" id="GO:0005737">
    <property type="term" value="C:cytoplasm"/>
    <property type="evidence" value="ECO:0007669"/>
    <property type="project" value="TreeGrafter"/>
</dbReference>
<evidence type="ECO:0000256" key="10">
    <source>
        <dbReference type="HAMAP-Rule" id="MF_00162"/>
    </source>
</evidence>
<dbReference type="InterPro" id="IPR013815">
    <property type="entry name" value="ATP_grasp_subdomain_1"/>
</dbReference>
<evidence type="ECO:0000259" key="11">
    <source>
        <dbReference type="PROSITE" id="PS50975"/>
    </source>
</evidence>
<dbReference type="SUPFAM" id="SSF56059">
    <property type="entry name" value="Glutathione synthetase ATP-binding domain-like"/>
    <property type="match status" value="1"/>
</dbReference>
<dbReference type="PROSITE" id="PS50975">
    <property type="entry name" value="ATP_GRASP"/>
    <property type="match status" value="1"/>
</dbReference>
<dbReference type="HAMAP" id="MF_00162">
    <property type="entry name" value="GSH_S"/>
    <property type="match status" value="1"/>
</dbReference>
<evidence type="ECO:0000256" key="6">
    <source>
        <dbReference type="ARBA" id="ARBA00022741"/>
    </source>
</evidence>
<protein>
    <recommendedName>
        <fullName evidence="10">Glutathione synthetase</fullName>
        <ecNumber evidence="10">6.3.2.3</ecNumber>
    </recommendedName>
    <alternativeName>
        <fullName evidence="10">GSH synthetase</fullName>
        <shortName evidence="10">GSH-S</shortName>
        <shortName evidence="10">GSHase</shortName>
    </alternativeName>
    <alternativeName>
        <fullName evidence="10">Glutathione synthase</fullName>
    </alternativeName>
</protein>
<gene>
    <name evidence="10" type="primary">gshB</name>
    <name evidence="12" type="ORF">D779_0652</name>
</gene>
<dbReference type="NCBIfam" id="TIGR01380">
    <property type="entry name" value="glut_syn"/>
    <property type="match status" value="1"/>
</dbReference>
<dbReference type="EC" id="6.3.2.3" evidence="10"/>
<dbReference type="GO" id="GO:0005524">
    <property type="term" value="F:ATP binding"/>
    <property type="evidence" value="ECO:0007669"/>
    <property type="project" value="UniProtKB-UniRule"/>
</dbReference>
<dbReference type="Pfam" id="PF02951">
    <property type="entry name" value="GSH-S_N"/>
    <property type="match status" value="1"/>
</dbReference>
<dbReference type="InterPro" id="IPR004218">
    <property type="entry name" value="GSHS_ATP-bd"/>
</dbReference>